<comment type="caution">
    <text evidence="1">The sequence shown here is derived from an EMBL/GenBank/DDBJ whole genome shotgun (WGS) entry which is preliminary data.</text>
</comment>
<dbReference type="RefSeq" id="WP_375732806.1">
    <property type="nucleotide sequence ID" value="NZ_JBCGDC010000004.1"/>
</dbReference>
<dbReference type="EMBL" id="JBCGDC010000004">
    <property type="protein sequence ID" value="MFB6391898.1"/>
    <property type="molecule type" value="Genomic_DNA"/>
</dbReference>
<reference evidence="1 2" key="1">
    <citation type="submission" date="2024-04" db="EMBL/GenBank/DDBJ databases">
        <title>Polymorphospora sp. isolated from Baiyangdian Lake in Xiong'an New Area.</title>
        <authorList>
            <person name="Zhang X."/>
            <person name="Liu J."/>
        </authorList>
    </citation>
    <scope>NUCLEOTIDE SEQUENCE [LARGE SCALE GENOMIC DNA]</scope>
    <source>
        <strain evidence="1 2">2-325</strain>
    </source>
</reference>
<evidence type="ECO:0000313" key="1">
    <source>
        <dbReference type="EMBL" id="MFB6391898.1"/>
    </source>
</evidence>
<gene>
    <name evidence="1" type="ORF">AAFH96_02100</name>
</gene>
<dbReference type="Proteomes" id="UP001582793">
    <property type="component" value="Unassembled WGS sequence"/>
</dbReference>
<protein>
    <recommendedName>
        <fullName evidence="3">Extracellular solute-binding protein</fullName>
    </recommendedName>
</protein>
<sequence length="339" mass="35491">MVTVLAVLGAAVGYLLAGSDPATVRGVVGTEKATFFADPRVREAFEKHGLRLEIDARGSREMATADALAGYDFGFPASAQAADSVSRARPASGTYEPFGSPLAVATFTSIVDLLAQEGVARRGGAGHWVLDLAAYLDLAGRDLRWDQIAGNVAYPARRDVLVTTTHPGYSGSAAGYAWLAATHLGPDGLDQVAKLFTDQGGLERSTGDPFERYLTQGLNFAPLVLAYEAQYIEAATAGTLPSGATLMYLSPTLLSTHTVVAFTEQGDEVGRLLATDPTLRSLAAEHGYRTGDEGAFAGVLDRLAGAGTPLPAQLPEAAPAPDPAAFEAMLTTLDQHLRQ</sequence>
<organism evidence="1 2">
    <name type="scientific">Polymorphospora lycopeni</name>
    <dbReference type="NCBI Taxonomy" id="3140240"/>
    <lineage>
        <taxon>Bacteria</taxon>
        <taxon>Bacillati</taxon>
        <taxon>Actinomycetota</taxon>
        <taxon>Actinomycetes</taxon>
        <taxon>Micromonosporales</taxon>
        <taxon>Micromonosporaceae</taxon>
        <taxon>Polymorphospora</taxon>
    </lineage>
</organism>
<keyword evidence="2" id="KW-1185">Reference proteome</keyword>
<evidence type="ECO:0008006" key="3">
    <source>
        <dbReference type="Google" id="ProtNLM"/>
    </source>
</evidence>
<proteinExistence type="predicted"/>
<evidence type="ECO:0000313" key="2">
    <source>
        <dbReference type="Proteomes" id="UP001582793"/>
    </source>
</evidence>
<name>A0ABV5CIR8_9ACTN</name>
<accession>A0ABV5CIR8</accession>